<gene>
    <name evidence="1" type="ORF">M407DRAFT_233820</name>
</gene>
<proteinExistence type="predicted"/>
<keyword evidence="2" id="KW-1185">Reference proteome</keyword>
<protein>
    <submittedName>
        <fullName evidence="1">Uncharacterized protein</fullName>
    </submittedName>
</protein>
<evidence type="ECO:0000313" key="1">
    <source>
        <dbReference type="EMBL" id="KIO27063.1"/>
    </source>
</evidence>
<dbReference type="EMBL" id="KN823015">
    <property type="protein sequence ID" value="KIO27063.1"/>
    <property type="molecule type" value="Genomic_DNA"/>
</dbReference>
<reference evidence="2" key="2">
    <citation type="submission" date="2015-01" db="EMBL/GenBank/DDBJ databases">
        <title>Evolutionary Origins and Diversification of the Mycorrhizal Mutualists.</title>
        <authorList>
            <consortium name="DOE Joint Genome Institute"/>
            <consortium name="Mycorrhizal Genomics Consortium"/>
            <person name="Kohler A."/>
            <person name="Kuo A."/>
            <person name="Nagy L.G."/>
            <person name="Floudas D."/>
            <person name="Copeland A."/>
            <person name="Barry K.W."/>
            <person name="Cichocki N."/>
            <person name="Veneault-Fourrey C."/>
            <person name="LaButti K."/>
            <person name="Lindquist E.A."/>
            <person name="Lipzen A."/>
            <person name="Lundell T."/>
            <person name="Morin E."/>
            <person name="Murat C."/>
            <person name="Riley R."/>
            <person name="Ohm R."/>
            <person name="Sun H."/>
            <person name="Tunlid A."/>
            <person name="Henrissat B."/>
            <person name="Grigoriev I.V."/>
            <person name="Hibbett D.S."/>
            <person name="Martin F."/>
        </authorList>
    </citation>
    <scope>NUCLEOTIDE SEQUENCE [LARGE SCALE GENOMIC DNA]</scope>
    <source>
        <strain evidence="2">MUT 4182</strain>
    </source>
</reference>
<sequence length="367" mass="41191">MSVDRVARTIKGLVDAAQAVRRARTATEKHEALVLFDHRLDIDQVYPTYGRDHIAAWTGVCSSRLWEVFIDLLAVPWESKTMPPTDMTEVTVQYMCAYFTANLVHGCTRYLRSSSAIIDLKNRLPQILQHHAWLVENIGALNGVYGLKSGIIKVLCIALSSEANSDIRSHLLNQLNRDLVLQLIFSLVLDPHTYESKWVDSSTLLNVVDGLLGFGFSNNLSTWIASWAVIKFGPSSVADGFFKYSQAVGDNGEVGDFVAPPILASHLLAARELHSTLINDHHVHLFCINTYWRKIKEDAQVDGTPVRTLAVIEDSQRRALMVQELVEKADLNFLVATACLHTRHDEDNAWNPFNAVKRDWRGGFKEV</sequence>
<dbReference type="HOGENOM" id="CLU_754773_0_0_1"/>
<name>A0A0C3L063_9AGAM</name>
<organism evidence="1 2">
    <name type="scientific">Tulasnella calospora MUT 4182</name>
    <dbReference type="NCBI Taxonomy" id="1051891"/>
    <lineage>
        <taxon>Eukaryota</taxon>
        <taxon>Fungi</taxon>
        <taxon>Dikarya</taxon>
        <taxon>Basidiomycota</taxon>
        <taxon>Agaricomycotina</taxon>
        <taxon>Agaricomycetes</taxon>
        <taxon>Cantharellales</taxon>
        <taxon>Tulasnellaceae</taxon>
        <taxon>Tulasnella</taxon>
    </lineage>
</organism>
<dbReference type="AlphaFoldDB" id="A0A0C3L063"/>
<accession>A0A0C3L063</accession>
<dbReference type="Proteomes" id="UP000054248">
    <property type="component" value="Unassembled WGS sequence"/>
</dbReference>
<evidence type="ECO:0000313" key="2">
    <source>
        <dbReference type="Proteomes" id="UP000054248"/>
    </source>
</evidence>
<dbReference type="OrthoDB" id="3282810at2759"/>
<reference evidence="1 2" key="1">
    <citation type="submission" date="2014-04" db="EMBL/GenBank/DDBJ databases">
        <authorList>
            <consortium name="DOE Joint Genome Institute"/>
            <person name="Kuo A."/>
            <person name="Girlanda M."/>
            <person name="Perotto S."/>
            <person name="Kohler A."/>
            <person name="Nagy L.G."/>
            <person name="Floudas D."/>
            <person name="Copeland A."/>
            <person name="Barry K.W."/>
            <person name="Cichocki N."/>
            <person name="Veneault-Fourrey C."/>
            <person name="LaButti K."/>
            <person name="Lindquist E.A."/>
            <person name="Lipzen A."/>
            <person name="Lundell T."/>
            <person name="Morin E."/>
            <person name="Murat C."/>
            <person name="Sun H."/>
            <person name="Tunlid A."/>
            <person name="Henrissat B."/>
            <person name="Grigoriev I.V."/>
            <person name="Hibbett D.S."/>
            <person name="Martin F."/>
            <person name="Nordberg H.P."/>
            <person name="Cantor M.N."/>
            <person name="Hua S.X."/>
        </authorList>
    </citation>
    <scope>NUCLEOTIDE SEQUENCE [LARGE SCALE GENOMIC DNA]</scope>
    <source>
        <strain evidence="1 2">MUT 4182</strain>
    </source>
</reference>